<dbReference type="EMBL" id="JASZZX010000028">
    <property type="protein sequence ID" value="MDM3928994.1"/>
    <property type="molecule type" value="Genomic_DNA"/>
</dbReference>
<sequence>MTPLSHPYDAILSDQMTVVGQDRRANLSLVLAAMFLDLLCGDRPASRR</sequence>
<organism evidence="1 2">
    <name type="scientific">Mycobacterium intracellulare subsp. chimaera</name>
    <dbReference type="NCBI Taxonomy" id="222805"/>
    <lineage>
        <taxon>Bacteria</taxon>
        <taxon>Bacillati</taxon>
        <taxon>Actinomycetota</taxon>
        <taxon>Actinomycetes</taxon>
        <taxon>Mycobacteriales</taxon>
        <taxon>Mycobacteriaceae</taxon>
        <taxon>Mycobacterium</taxon>
        <taxon>Mycobacterium avium complex (MAC)</taxon>
    </lineage>
</organism>
<evidence type="ECO:0000313" key="1">
    <source>
        <dbReference type="EMBL" id="MDM3928994.1"/>
    </source>
</evidence>
<accession>A0ABT7P6V3</accession>
<name>A0ABT7P6V3_MYCIT</name>
<proteinExistence type="predicted"/>
<evidence type="ECO:0000313" key="2">
    <source>
        <dbReference type="Proteomes" id="UP001529272"/>
    </source>
</evidence>
<dbReference type="RefSeq" id="WP_157739673.1">
    <property type="nucleotide sequence ID" value="NZ_CP015267.1"/>
</dbReference>
<keyword evidence="2" id="KW-1185">Reference proteome</keyword>
<reference evidence="2" key="2">
    <citation type="submission" date="2023-06" db="EMBL/GenBank/DDBJ databases">
        <title>Itaconate inhibition of nontuberculous mycobacteria.</title>
        <authorList>
            <person name="Spilker T."/>
        </authorList>
    </citation>
    <scope>NUCLEOTIDE SEQUENCE [LARGE SCALE GENOMIC DNA]</scope>
    <source>
        <strain evidence="2">FLAC1071</strain>
    </source>
</reference>
<gene>
    <name evidence="1" type="ORF">QRB35_23710</name>
</gene>
<protein>
    <submittedName>
        <fullName evidence="1">Uncharacterized protein</fullName>
    </submittedName>
</protein>
<dbReference type="Proteomes" id="UP001529272">
    <property type="component" value="Unassembled WGS sequence"/>
</dbReference>
<reference evidence="1 2" key="1">
    <citation type="submission" date="2023-06" db="EMBL/GenBank/DDBJ databases">
        <title>Itaconate inhibition of nontuberculous mycobacteria.</title>
        <authorList>
            <person name="Breen P."/>
            <person name="Zimbric M."/>
            <person name="Caverly L."/>
        </authorList>
    </citation>
    <scope>NUCLEOTIDE SEQUENCE [LARGE SCALE GENOMIC DNA]</scope>
    <source>
        <strain evidence="1 2">FLAC1071</strain>
    </source>
</reference>
<comment type="caution">
    <text evidence="1">The sequence shown here is derived from an EMBL/GenBank/DDBJ whole genome shotgun (WGS) entry which is preliminary data.</text>
</comment>